<evidence type="ECO:0000313" key="2">
    <source>
        <dbReference type="EMBL" id="SFP14432.1"/>
    </source>
</evidence>
<organism evidence="2 3">
    <name type="scientific">Halolamina pelagica</name>
    <dbReference type="NCBI Taxonomy" id="699431"/>
    <lineage>
        <taxon>Archaea</taxon>
        <taxon>Methanobacteriati</taxon>
        <taxon>Methanobacteriota</taxon>
        <taxon>Stenosarchaea group</taxon>
        <taxon>Halobacteria</taxon>
        <taxon>Halobacteriales</taxon>
        <taxon>Haloferacaceae</taxon>
    </lineage>
</organism>
<keyword evidence="3" id="KW-1185">Reference proteome</keyword>
<dbReference type="Gene3D" id="3.75.10.10">
    <property type="entry name" value="L-arginine/glycine Amidinotransferase, Chain A"/>
    <property type="match status" value="1"/>
</dbReference>
<proteinExistence type="predicted"/>
<evidence type="ECO:0000256" key="1">
    <source>
        <dbReference type="ARBA" id="ARBA00022801"/>
    </source>
</evidence>
<name>A0A1I5MYD7_9EURY</name>
<dbReference type="Pfam" id="PF02274">
    <property type="entry name" value="ADI"/>
    <property type="match status" value="1"/>
</dbReference>
<dbReference type="AlphaFoldDB" id="A0A1I5MYD7"/>
<dbReference type="OrthoDB" id="371705at2157"/>
<dbReference type="PANTHER" id="PTHR47271">
    <property type="entry name" value="ARGININE DEIMINASE"/>
    <property type="match status" value="1"/>
</dbReference>
<keyword evidence="1" id="KW-0378">Hydrolase</keyword>
<sequence length="390" mass="42184">MPSFTARAEYDRLSHVRAHRPGLELWPGALDPETNLFDAPLPPAQAAREHERMTDALAAAGVEVHLLADDLAAAGELDALVDEYVDVPEGVDAAAATAAFSPRETLELVLSRAELSEANDRTSVELRQPISNTLFQSDTVVVGDEGPVLCEMGEPVRQDELPVVRRAWEGLGAEFGHEMHRPLEGGEFLPADEFALLGVSAEVDGEEEVIRTTYDAGREFLEAGAVGFEEVGLVRAPLSADRRHREEHGIGSRVLHLLGWCNLAAEGLAVTDPTLAEAATVDVFRKTSDGYEFDRSTSALAYLRDRGYDVVETGPTERWAANFLTVDDGVVVPMHRTDEDGNYDPGLNATIEGLKERGVEVLPDGEGIPEGVLTRGAGGINCMTVPLERR</sequence>
<evidence type="ECO:0000313" key="3">
    <source>
        <dbReference type="Proteomes" id="UP000183769"/>
    </source>
</evidence>
<accession>A0A1I5MYD7</accession>
<dbReference type="GO" id="GO:0016990">
    <property type="term" value="F:arginine deiminase activity"/>
    <property type="evidence" value="ECO:0007669"/>
    <property type="project" value="InterPro"/>
</dbReference>
<reference evidence="3" key="1">
    <citation type="submission" date="2016-10" db="EMBL/GenBank/DDBJ databases">
        <authorList>
            <person name="Varghese N."/>
            <person name="Submissions S."/>
        </authorList>
    </citation>
    <scope>NUCLEOTIDE SEQUENCE [LARGE SCALE GENOMIC DNA]</scope>
    <source>
        <strain evidence="3">CGMCC 1.10329</strain>
    </source>
</reference>
<dbReference type="InterPro" id="IPR003876">
    <property type="entry name" value="Arg_deiminase"/>
</dbReference>
<dbReference type="EMBL" id="FOXI01000001">
    <property type="protein sequence ID" value="SFP14432.1"/>
    <property type="molecule type" value="Genomic_DNA"/>
</dbReference>
<dbReference type="Proteomes" id="UP000183769">
    <property type="component" value="Unassembled WGS sequence"/>
</dbReference>
<protein>
    <submittedName>
        <fullName evidence="2">Arginine deiminase</fullName>
    </submittedName>
</protein>
<dbReference type="GO" id="GO:0019546">
    <property type="term" value="P:L-arginine deiminase pathway"/>
    <property type="evidence" value="ECO:0007669"/>
    <property type="project" value="TreeGrafter"/>
</dbReference>
<dbReference type="SUPFAM" id="SSF55909">
    <property type="entry name" value="Pentein"/>
    <property type="match status" value="1"/>
</dbReference>
<dbReference type="RefSeq" id="WP_074875174.1">
    <property type="nucleotide sequence ID" value="NZ_FOXI01000001.1"/>
</dbReference>
<dbReference type="PRINTS" id="PR01466">
    <property type="entry name" value="ARGDEIMINASE"/>
</dbReference>
<dbReference type="PANTHER" id="PTHR47271:SF2">
    <property type="entry name" value="ARGININE DEIMINASE"/>
    <property type="match status" value="1"/>
</dbReference>
<gene>
    <name evidence="2" type="ORF">SAMN05216277_101461</name>
</gene>